<dbReference type="AlphaFoldDB" id="A0A5C5TXP0"/>
<protein>
    <recommendedName>
        <fullName evidence="5">Glucans biosynthesis protein D</fullName>
    </recommendedName>
</protein>
<dbReference type="Gene3D" id="2.70.98.10">
    <property type="match status" value="1"/>
</dbReference>
<evidence type="ECO:0000313" key="11">
    <source>
        <dbReference type="Proteomes" id="UP000319980"/>
    </source>
</evidence>
<evidence type="ECO:0000256" key="8">
    <source>
        <dbReference type="SAM" id="SignalP"/>
    </source>
</evidence>
<comment type="function">
    <text evidence="1">Probably involved in the control of the structural glucose backbone of osmoregulated periplasmic glucans (OPGs).</text>
</comment>
<dbReference type="Gene3D" id="2.60.40.10">
    <property type="entry name" value="Immunoglobulins"/>
    <property type="match status" value="1"/>
</dbReference>
<comment type="similarity">
    <text evidence="4">Belongs to the OpgD/OpgG family.</text>
</comment>
<keyword evidence="7" id="KW-0574">Periplasm</keyword>
<evidence type="ECO:0000256" key="7">
    <source>
        <dbReference type="ARBA" id="ARBA00022764"/>
    </source>
</evidence>
<sequence length="511" mass="56488">MHRRHLLAAGASLPLLFAVPGRAALAAPAMPAPTAFDDDTVPALARALAARAYVPPTRELPPPLDTIDYDQFRDYRFRPDQALWREAGAPFQAQLFHRGFIFKERIELHLVEDGRATPLPYRRELFDFGPQTPPPDDPALGYAGLRLHAPVNSADHFDELIVFLGASYFRAVAKGLAYGLSARGLALGSGDPGPEEFPLFRAFWLQRPARGSDAVIVHALLDGPSVAGAYRFAITPDGEETLVDVDARLYPRVELRNAGIAPLTSMFEFDAGDRAGVDDFRPAVHDSDGLSLLNGKGEQVWRPLRNPAQIEQSGFQDTHPRGFGLMQRKRDFADFQDAEGAYEKRPSAWVEPQGDWGAGEVHLVELPTENEFGDNIVAFWRPEAPLAAGREHRFRYRLHWCRDQVWLPQLAHVVATRSGEGDGEGPRPRLFVIDLDGGRLAALPADAAPRVEASASAGELRNPVAYRLGNGRWRMSFELWPGDAALVELRARLLDASGEPLSETWLSRWPA</sequence>
<dbReference type="PIRSF" id="PIRSF006281">
    <property type="entry name" value="MdoG"/>
    <property type="match status" value="1"/>
</dbReference>
<evidence type="ECO:0000259" key="9">
    <source>
        <dbReference type="Pfam" id="PF04349"/>
    </source>
</evidence>
<feature type="signal peptide" evidence="8">
    <location>
        <begin position="1"/>
        <end position="26"/>
    </location>
</feature>
<dbReference type="PANTHER" id="PTHR30504">
    <property type="entry name" value="GLUCANS BIOSYNTHESIS PROTEIN"/>
    <property type="match status" value="1"/>
</dbReference>
<dbReference type="GO" id="GO:0030288">
    <property type="term" value="C:outer membrane-bounded periplasmic space"/>
    <property type="evidence" value="ECO:0007669"/>
    <property type="project" value="TreeGrafter"/>
</dbReference>
<comment type="pathway">
    <text evidence="3">Glycan metabolism; osmoregulated periplasmic glucan (OPG) biosynthesis.</text>
</comment>
<dbReference type="GO" id="GO:0051274">
    <property type="term" value="P:beta-glucan biosynthetic process"/>
    <property type="evidence" value="ECO:0007669"/>
    <property type="project" value="TreeGrafter"/>
</dbReference>
<dbReference type="InterPro" id="IPR007444">
    <property type="entry name" value="Glucan_biosyn_MdoG_C"/>
</dbReference>
<dbReference type="GO" id="GO:0030246">
    <property type="term" value="F:carbohydrate binding"/>
    <property type="evidence" value="ECO:0007669"/>
    <property type="project" value="InterPro"/>
</dbReference>
<evidence type="ECO:0000256" key="1">
    <source>
        <dbReference type="ARBA" id="ARBA00003985"/>
    </source>
</evidence>
<comment type="subcellular location">
    <subcellularLocation>
        <location evidence="2">Periplasm</location>
    </subcellularLocation>
</comment>
<dbReference type="Pfam" id="PF04349">
    <property type="entry name" value="MdoG"/>
    <property type="match status" value="1"/>
</dbReference>
<dbReference type="InterPro" id="IPR014718">
    <property type="entry name" value="GH-type_carb-bd"/>
</dbReference>
<gene>
    <name evidence="10" type="ORF">FQY83_15515</name>
</gene>
<dbReference type="InterPro" id="IPR013783">
    <property type="entry name" value="Ig-like_fold"/>
</dbReference>
<dbReference type="FunFam" id="2.70.98.10:FF:000001">
    <property type="entry name" value="Glucans biosynthesis protein G"/>
    <property type="match status" value="1"/>
</dbReference>
<evidence type="ECO:0000313" key="10">
    <source>
        <dbReference type="EMBL" id="TWT18148.1"/>
    </source>
</evidence>
<accession>A0A5C5TXP0</accession>
<dbReference type="EMBL" id="VOHK01000007">
    <property type="protein sequence ID" value="TWT18148.1"/>
    <property type="molecule type" value="Genomic_DNA"/>
</dbReference>
<evidence type="ECO:0000256" key="6">
    <source>
        <dbReference type="ARBA" id="ARBA00022729"/>
    </source>
</evidence>
<dbReference type="UniPathway" id="UPA00637"/>
<dbReference type="Proteomes" id="UP000319980">
    <property type="component" value="Unassembled WGS sequence"/>
</dbReference>
<comment type="caution">
    <text evidence="10">The sequence shown here is derived from an EMBL/GenBank/DDBJ whole genome shotgun (WGS) entry which is preliminary data.</text>
</comment>
<dbReference type="RefSeq" id="WP_146388888.1">
    <property type="nucleotide sequence ID" value="NZ_VOHK01000007.1"/>
</dbReference>
<evidence type="ECO:0000256" key="2">
    <source>
        <dbReference type="ARBA" id="ARBA00004418"/>
    </source>
</evidence>
<dbReference type="InterPro" id="IPR011013">
    <property type="entry name" value="Gal_mutarotase_sf_dom"/>
</dbReference>
<reference evidence="10 11" key="1">
    <citation type="journal article" date="2008" name="Int. J. Syst. Evol. Microbiol.">
        <title>Luteimonas marina sp. nov., isolated from seawater.</title>
        <authorList>
            <person name="Baik K.S."/>
            <person name="Park S.C."/>
            <person name="Kim M.S."/>
            <person name="Kim E.M."/>
            <person name="Park C."/>
            <person name="Chun J."/>
            <person name="Seong C.N."/>
        </authorList>
    </citation>
    <scope>NUCLEOTIDE SEQUENCE [LARGE SCALE GENOMIC DNA]</scope>
    <source>
        <strain evidence="10 11">FR1330</strain>
    </source>
</reference>
<feature type="chain" id="PRO_5022875727" description="Glucans biosynthesis protein D" evidence="8">
    <location>
        <begin position="27"/>
        <end position="511"/>
    </location>
</feature>
<dbReference type="InterPro" id="IPR014756">
    <property type="entry name" value="Ig_E-set"/>
</dbReference>
<dbReference type="OrthoDB" id="335750at2"/>
<dbReference type="SUPFAM" id="SSF81296">
    <property type="entry name" value="E set domains"/>
    <property type="match status" value="1"/>
</dbReference>
<keyword evidence="6 8" id="KW-0732">Signal</keyword>
<feature type="domain" description="Glucan biosynthesis periplasmic MdoG C-terminal" evidence="9">
    <location>
        <begin position="36"/>
        <end position="509"/>
    </location>
</feature>
<evidence type="ECO:0000256" key="5">
    <source>
        <dbReference type="ARBA" id="ARBA00015372"/>
    </source>
</evidence>
<proteinExistence type="inferred from homology"/>
<keyword evidence="11" id="KW-1185">Reference proteome</keyword>
<dbReference type="GO" id="GO:0003824">
    <property type="term" value="F:catalytic activity"/>
    <property type="evidence" value="ECO:0007669"/>
    <property type="project" value="InterPro"/>
</dbReference>
<dbReference type="PANTHER" id="PTHR30504:SF2">
    <property type="entry name" value="GLUCANS BIOSYNTHESIS PROTEIN G"/>
    <property type="match status" value="1"/>
</dbReference>
<evidence type="ECO:0000256" key="3">
    <source>
        <dbReference type="ARBA" id="ARBA00005001"/>
    </source>
</evidence>
<name>A0A5C5TXP0_9GAMM</name>
<evidence type="ECO:0000256" key="4">
    <source>
        <dbReference type="ARBA" id="ARBA00009284"/>
    </source>
</evidence>
<dbReference type="InterPro" id="IPR014438">
    <property type="entry name" value="Glucan_biosyn_MdoG/MdoD"/>
</dbReference>
<organism evidence="10 11">
    <name type="scientific">Luteimonas marina</name>
    <dbReference type="NCBI Taxonomy" id="488485"/>
    <lineage>
        <taxon>Bacteria</taxon>
        <taxon>Pseudomonadati</taxon>
        <taxon>Pseudomonadota</taxon>
        <taxon>Gammaproteobacteria</taxon>
        <taxon>Lysobacterales</taxon>
        <taxon>Lysobacteraceae</taxon>
        <taxon>Luteimonas</taxon>
    </lineage>
</organism>
<dbReference type="SUPFAM" id="SSF74650">
    <property type="entry name" value="Galactose mutarotase-like"/>
    <property type="match status" value="1"/>
</dbReference>